<dbReference type="Pfam" id="PF01157">
    <property type="entry name" value="Ribosomal_L21e"/>
    <property type="match status" value="1"/>
</dbReference>
<reference evidence="9 10" key="1">
    <citation type="submission" date="2018-06" db="EMBL/GenBank/DDBJ databases">
        <title>Extensive metabolic versatility and redundancy in microbially diverse, dynamic hydrothermal sediments.</title>
        <authorList>
            <person name="Dombrowski N."/>
            <person name="Teske A."/>
            <person name="Baker B.J."/>
        </authorList>
    </citation>
    <scope>NUCLEOTIDE SEQUENCE [LARGE SCALE GENOMIC DNA]</scope>
    <source>
        <strain evidence="8">B34_G17</strain>
        <strain evidence="7">B66_G16</strain>
    </source>
</reference>
<dbReference type="GO" id="GO:0006412">
    <property type="term" value="P:translation"/>
    <property type="evidence" value="ECO:0007669"/>
    <property type="project" value="UniProtKB-UniRule"/>
</dbReference>
<organism evidence="7 10">
    <name type="scientific">Thermoproteota archaeon</name>
    <dbReference type="NCBI Taxonomy" id="2056631"/>
    <lineage>
        <taxon>Archaea</taxon>
        <taxon>Thermoproteota</taxon>
    </lineage>
</organism>
<dbReference type="Proteomes" id="UP000278475">
    <property type="component" value="Unassembled WGS sequence"/>
</dbReference>
<evidence type="ECO:0000256" key="6">
    <source>
        <dbReference type="SAM" id="MobiDB-lite"/>
    </source>
</evidence>
<dbReference type="PANTHER" id="PTHR20981">
    <property type="entry name" value="60S RIBOSOMAL PROTEIN L21"/>
    <property type="match status" value="1"/>
</dbReference>
<feature type="compositionally biased region" description="Basic residues" evidence="6">
    <location>
        <begin position="1"/>
        <end position="20"/>
    </location>
</feature>
<dbReference type="HAMAP" id="MF_00369">
    <property type="entry name" value="Ribosomal_eL21"/>
    <property type="match status" value="1"/>
</dbReference>
<comment type="similarity">
    <text evidence="1 5">Belongs to the eukaryotic ribosomal protein eL21 family.</text>
</comment>
<keyword evidence="3 5" id="KW-0687">Ribonucleoprotein</keyword>
<dbReference type="NCBIfam" id="NF003303">
    <property type="entry name" value="PRK04306.1"/>
    <property type="match status" value="1"/>
</dbReference>
<dbReference type="InterPro" id="IPR001147">
    <property type="entry name" value="Ribosomal_eL21"/>
</dbReference>
<sequence length="97" mass="11187">MRHSVGYRTRTRKLLRKKPRERGLSPITPLLREYKPGDKVVIKIDPSQPKGMPHRRYYGKTATVIDKRGRAYILKVHMGGYEKTIIARPEHIVPLGG</sequence>
<dbReference type="SUPFAM" id="SSF50104">
    <property type="entry name" value="Translation proteins SH3-like domain"/>
    <property type="match status" value="1"/>
</dbReference>
<dbReference type="AlphaFoldDB" id="A0A497ET22"/>
<dbReference type="GO" id="GO:0003735">
    <property type="term" value="F:structural constituent of ribosome"/>
    <property type="evidence" value="ECO:0007669"/>
    <property type="project" value="InterPro"/>
</dbReference>
<evidence type="ECO:0000313" key="10">
    <source>
        <dbReference type="Proteomes" id="UP000278475"/>
    </source>
</evidence>
<dbReference type="EMBL" id="QMQV01000009">
    <property type="protein sequence ID" value="RLE50276.1"/>
    <property type="molecule type" value="Genomic_DNA"/>
</dbReference>
<dbReference type="Gene3D" id="2.30.30.70">
    <property type="entry name" value="Ribosomal protein L21"/>
    <property type="match status" value="1"/>
</dbReference>
<evidence type="ECO:0000313" key="7">
    <source>
        <dbReference type="EMBL" id="RLE50276.1"/>
    </source>
</evidence>
<gene>
    <name evidence="5" type="primary">rpl21e</name>
    <name evidence="7" type="ORF">DRJ31_01855</name>
    <name evidence="8" type="ORF">DRJ33_05705</name>
</gene>
<dbReference type="GO" id="GO:1990904">
    <property type="term" value="C:ribonucleoprotein complex"/>
    <property type="evidence" value="ECO:0007669"/>
    <property type="project" value="UniProtKB-KW"/>
</dbReference>
<name>A0A497ET22_9CREN</name>
<dbReference type="InterPro" id="IPR022856">
    <property type="entry name" value="Ribosomal_eL21_arc"/>
</dbReference>
<evidence type="ECO:0000256" key="1">
    <source>
        <dbReference type="ARBA" id="ARBA00008427"/>
    </source>
</evidence>
<dbReference type="InterPro" id="IPR008991">
    <property type="entry name" value="Translation_prot_SH3-like_sf"/>
</dbReference>
<evidence type="ECO:0000313" key="9">
    <source>
        <dbReference type="Proteomes" id="UP000272051"/>
    </source>
</evidence>
<evidence type="ECO:0000256" key="3">
    <source>
        <dbReference type="ARBA" id="ARBA00023274"/>
    </source>
</evidence>
<dbReference type="FunFam" id="2.30.30.70:FF:000001">
    <property type="entry name" value="60S ribosomal protein L21"/>
    <property type="match status" value="1"/>
</dbReference>
<dbReference type="Proteomes" id="UP000272051">
    <property type="component" value="Unassembled WGS sequence"/>
</dbReference>
<feature type="region of interest" description="Disordered" evidence="6">
    <location>
        <begin position="1"/>
        <end position="27"/>
    </location>
</feature>
<comment type="caution">
    <text evidence="7">The sequence shown here is derived from an EMBL/GenBank/DDBJ whole genome shotgun (WGS) entry which is preliminary data.</text>
</comment>
<evidence type="ECO:0000313" key="8">
    <source>
        <dbReference type="EMBL" id="RLE51553.1"/>
    </source>
</evidence>
<evidence type="ECO:0000256" key="2">
    <source>
        <dbReference type="ARBA" id="ARBA00022980"/>
    </source>
</evidence>
<evidence type="ECO:0000256" key="4">
    <source>
        <dbReference type="ARBA" id="ARBA00035219"/>
    </source>
</evidence>
<evidence type="ECO:0000256" key="5">
    <source>
        <dbReference type="HAMAP-Rule" id="MF_00369"/>
    </source>
</evidence>
<dbReference type="GO" id="GO:0005840">
    <property type="term" value="C:ribosome"/>
    <property type="evidence" value="ECO:0007669"/>
    <property type="project" value="UniProtKB-KW"/>
</dbReference>
<keyword evidence="2 5" id="KW-0689">Ribosomal protein</keyword>
<dbReference type="InterPro" id="IPR036948">
    <property type="entry name" value="Ribosomal_eL21_sf"/>
</dbReference>
<protein>
    <recommendedName>
        <fullName evidence="4 5">Large ribosomal subunit protein eL21</fullName>
    </recommendedName>
</protein>
<accession>A0A497ET22</accession>
<dbReference type="EMBL" id="QMQX01000101">
    <property type="protein sequence ID" value="RLE51553.1"/>
    <property type="molecule type" value="Genomic_DNA"/>
</dbReference>
<proteinExistence type="inferred from homology"/>